<sequence length="131" mass="14320">MRNRYDRYRMQHAAVLVPQSQSSTLACQRALSDGISILSELSSCMTRMSASYIPPPTTTVSGNRTQSLHLLRLCTKCTTYSYPESSAALEAFGAYTGALIVVSGRRLQGCIQCLLSEHLSYTSHRPSPVTG</sequence>
<dbReference type="OrthoDB" id="10627761at2759"/>
<evidence type="ECO:0000313" key="2">
    <source>
        <dbReference type="Proteomes" id="UP000054485"/>
    </source>
</evidence>
<evidence type="ECO:0000313" key="1">
    <source>
        <dbReference type="EMBL" id="KIK45329.1"/>
    </source>
</evidence>
<protein>
    <submittedName>
        <fullName evidence="1">Uncharacterized protein</fullName>
    </submittedName>
</protein>
<dbReference type="HOGENOM" id="CLU_1928994_0_0_1"/>
<dbReference type="PROSITE" id="PS51257">
    <property type="entry name" value="PROKAR_LIPOPROTEIN"/>
    <property type="match status" value="1"/>
</dbReference>
<gene>
    <name evidence="1" type="ORF">CY34DRAFT_540042</name>
</gene>
<dbReference type="EMBL" id="KN835174">
    <property type="protein sequence ID" value="KIK45329.1"/>
    <property type="molecule type" value="Genomic_DNA"/>
</dbReference>
<reference evidence="2" key="2">
    <citation type="submission" date="2015-01" db="EMBL/GenBank/DDBJ databases">
        <title>Evolutionary Origins and Diversification of the Mycorrhizal Mutualists.</title>
        <authorList>
            <consortium name="DOE Joint Genome Institute"/>
            <consortium name="Mycorrhizal Genomics Consortium"/>
            <person name="Kohler A."/>
            <person name="Kuo A."/>
            <person name="Nagy L.G."/>
            <person name="Floudas D."/>
            <person name="Copeland A."/>
            <person name="Barry K.W."/>
            <person name="Cichocki N."/>
            <person name="Veneault-Fourrey C."/>
            <person name="LaButti K."/>
            <person name="Lindquist E.A."/>
            <person name="Lipzen A."/>
            <person name="Lundell T."/>
            <person name="Morin E."/>
            <person name="Murat C."/>
            <person name="Riley R."/>
            <person name="Ohm R."/>
            <person name="Sun H."/>
            <person name="Tunlid A."/>
            <person name="Henrissat B."/>
            <person name="Grigoriev I.V."/>
            <person name="Hibbett D.S."/>
            <person name="Martin F."/>
        </authorList>
    </citation>
    <scope>NUCLEOTIDE SEQUENCE [LARGE SCALE GENOMIC DNA]</scope>
    <source>
        <strain evidence="2">UH-Slu-Lm8-n1</strain>
    </source>
</reference>
<dbReference type="InParanoid" id="A0A0D0B630"/>
<reference evidence="1 2" key="1">
    <citation type="submission" date="2014-04" db="EMBL/GenBank/DDBJ databases">
        <authorList>
            <consortium name="DOE Joint Genome Institute"/>
            <person name="Kuo A."/>
            <person name="Ruytinx J."/>
            <person name="Rineau F."/>
            <person name="Colpaert J."/>
            <person name="Kohler A."/>
            <person name="Nagy L.G."/>
            <person name="Floudas D."/>
            <person name="Copeland A."/>
            <person name="Barry K.W."/>
            <person name="Cichocki N."/>
            <person name="Veneault-Fourrey C."/>
            <person name="LaButti K."/>
            <person name="Lindquist E.A."/>
            <person name="Lipzen A."/>
            <person name="Lundell T."/>
            <person name="Morin E."/>
            <person name="Murat C."/>
            <person name="Sun H."/>
            <person name="Tunlid A."/>
            <person name="Henrissat B."/>
            <person name="Grigoriev I.V."/>
            <person name="Hibbett D.S."/>
            <person name="Martin F."/>
            <person name="Nordberg H.P."/>
            <person name="Cantor M.N."/>
            <person name="Hua S.X."/>
        </authorList>
    </citation>
    <scope>NUCLEOTIDE SEQUENCE [LARGE SCALE GENOMIC DNA]</scope>
    <source>
        <strain evidence="1 2">UH-Slu-Lm8-n1</strain>
    </source>
</reference>
<name>A0A0D0B630_9AGAM</name>
<organism evidence="1 2">
    <name type="scientific">Suillus luteus UH-Slu-Lm8-n1</name>
    <dbReference type="NCBI Taxonomy" id="930992"/>
    <lineage>
        <taxon>Eukaryota</taxon>
        <taxon>Fungi</taxon>
        <taxon>Dikarya</taxon>
        <taxon>Basidiomycota</taxon>
        <taxon>Agaricomycotina</taxon>
        <taxon>Agaricomycetes</taxon>
        <taxon>Agaricomycetidae</taxon>
        <taxon>Boletales</taxon>
        <taxon>Suillineae</taxon>
        <taxon>Suillaceae</taxon>
        <taxon>Suillus</taxon>
    </lineage>
</organism>
<proteinExistence type="predicted"/>
<keyword evidence="2" id="KW-1185">Reference proteome</keyword>
<dbReference type="Proteomes" id="UP000054485">
    <property type="component" value="Unassembled WGS sequence"/>
</dbReference>
<dbReference type="AlphaFoldDB" id="A0A0D0B630"/>
<accession>A0A0D0B630</accession>